<accession>A0A7C8M8E6</accession>
<comment type="caution">
    <text evidence="1">The sequence shown here is derived from an EMBL/GenBank/DDBJ whole genome shotgun (WGS) entry which is preliminary data.</text>
</comment>
<protein>
    <submittedName>
        <fullName evidence="1">Uncharacterized protein</fullName>
    </submittedName>
</protein>
<dbReference type="Proteomes" id="UP000481861">
    <property type="component" value="Unassembled WGS sequence"/>
</dbReference>
<organism evidence="1 2">
    <name type="scientific">Massariosphaeria phaeospora</name>
    <dbReference type="NCBI Taxonomy" id="100035"/>
    <lineage>
        <taxon>Eukaryota</taxon>
        <taxon>Fungi</taxon>
        <taxon>Dikarya</taxon>
        <taxon>Ascomycota</taxon>
        <taxon>Pezizomycotina</taxon>
        <taxon>Dothideomycetes</taxon>
        <taxon>Pleosporomycetidae</taxon>
        <taxon>Pleosporales</taxon>
        <taxon>Pleosporales incertae sedis</taxon>
        <taxon>Massariosphaeria</taxon>
    </lineage>
</organism>
<proteinExistence type="predicted"/>
<sequence length="133" mass="14575">MSTVHVAVLQLKEGGFLAFTNLGLISSLSHTVPVPESESETPYLRSPTTSQVLCIIGDPPFHPQRSVVLLLRVRRHQPSTESTRIRQIPHRQDGMRSADRATNVEECGGMWSMELVQCDVGSGSGAGIRSTHR</sequence>
<keyword evidence="2" id="KW-1185">Reference proteome</keyword>
<dbReference type="EMBL" id="JAADJZ010000027">
    <property type="protein sequence ID" value="KAF2866482.1"/>
    <property type="molecule type" value="Genomic_DNA"/>
</dbReference>
<name>A0A7C8M8E6_9PLEO</name>
<dbReference type="AlphaFoldDB" id="A0A7C8M8E6"/>
<gene>
    <name evidence="1" type="ORF">BDV95DRAFT_671771</name>
</gene>
<evidence type="ECO:0000313" key="2">
    <source>
        <dbReference type="Proteomes" id="UP000481861"/>
    </source>
</evidence>
<reference evidence="1 2" key="1">
    <citation type="submission" date="2020-01" db="EMBL/GenBank/DDBJ databases">
        <authorList>
            <consortium name="DOE Joint Genome Institute"/>
            <person name="Haridas S."/>
            <person name="Albert R."/>
            <person name="Binder M."/>
            <person name="Bloem J."/>
            <person name="Labutti K."/>
            <person name="Salamov A."/>
            <person name="Andreopoulos B."/>
            <person name="Baker S.E."/>
            <person name="Barry K."/>
            <person name="Bills G."/>
            <person name="Bluhm B.H."/>
            <person name="Cannon C."/>
            <person name="Castanera R."/>
            <person name="Culley D.E."/>
            <person name="Daum C."/>
            <person name="Ezra D."/>
            <person name="Gonzalez J.B."/>
            <person name="Henrissat B."/>
            <person name="Kuo A."/>
            <person name="Liang C."/>
            <person name="Lipzen A."/>
            <person name="Lutzoni F."/>
            <person name="Magnuson J."/>
            <person name="Mondo S."/>
            <person name="Nolan M."/>
            <person name="Ohm R."/>
            <person name="Pangilinan J."/>
            <person name="Park H.-J.H."/>
            <person name="Ramirez L."/>
            <person name="Alfaro M."/>
            <person name="Sun H."/>
            <person name="Tritt A."/>
            <person name="Yoshinaga Y."/>
            <person name="Zwiers L.-H.L."/>
            <person name="Turgeon B.G."/>
            <person name="Goodwin S.B."/>
            <person name="Spatafora J.W."/>
            <person name="Crous P.W."/>
            <person name="Grigoriev I.V."/>
        </authorList>
    </citation>
    <scope>NUCLEOTIDE SEQUENCE [LARGE SCALE GENOMIC DNA]</scope>
    <source>
        <strain evidence="1 2">CBS 611.86</strain>
    </source>
</reference>
<evidence type="ECO:0000313" key="1">
    <source>
        <dbReference type="EMBL" id="KAF2866482.1"/>
    </source>
</evidence>